<evidence type="ECO:0000256" key="2">
    <source>
        <dbReference type="ARBA" id="ARBA00009012"/>
    </source>
</evidence>
<feature type="transmembrane region" description="Helical" evidence="6">
    <location>
        <begin position="236"/>
        <end position="254"/>
    </location>
</feature>
<proteinExistence type="inferred from homology"/>
<name>A0A345BUU7_9BACI</name>
<evidence type="ECO:0000256" key="5">
    <source>
        <dbReference type="ARBA" id="ARBA00023136"/>
    </source>
</evidence>
<reference evidence="7 8" key="1">
    <citation type="journal article" date="2018" name="J. Microbiol.">
        <title>Salicibibacter kimchii gen. nov., sp. nov., a moderately halophilic and alkalitolerant bacterium in the family Bacillaceae, isolated from kimchi.</title>
        <authorList>
            <person name="Jang J.Y."/>
            <person name="Oh Y.J."/>
            <person name="Lim S.K."/>
            <person name="Park H.K."/>
            <person name="Lee C."/>
            <person name="Kim J.Y."/>
            <person name="Lee M.A."/>
            <person name="Choi H.J."/>
        </authorList>
    </citation>
    <scope>NUCLEOTIDE SEQUENCE [LARGE SCALE GENOMIC DNA]</scope>
    <source>
        <strain evidence="7 8">NKC1-1</strain>
    </source>
</reference>
<dbReference type="Proteomes" id="UP000252100">
    <property type="component" value="Chromosome"/>
</dbReference>
<dbReference type="KEGG" id="rue:DT065_00960"/>
<accession>A0A345BUU7</accession>
<feature type="transmembrane region" description="Helical" evidence="6">
    <location>
        <begin position="155"/>
        <end position="174"/>
    </location>
</feature>
<evidence type="ECO:0000256" key="1">
    <source>
        <dbReference type="ARBA" id="ARBA00004141"/>
    </source>
</evidence>
<dbReference type="Pfam" id="PF01940">
    <property type="entry name" value="DUF92"/>
    <property type="match status" value="1"/>
</dbReference>
<evidence type="ECO:0000256" key="4">
    <source>
        <dbReference type="ARBA" id="ARBA00022989"/>
    </source>
</evidence>
<dbReference type="EMBL" id="CP031092">
    <property type="protein sequence ID" value="AXF54728.1"/>
    <property type="molecule type" value="Genomic_DNA"/>
</dbReference>
<feature type="transmembrane region" description="Helical" evidence="6">
    <location>
        <begin position="81"/>
        <end position="99"/>
    </location>
</feature>
<comment type="subcellular location">
    <subcellularLocation>
        <location evidence="1">Membrane</location>
        <topology evidence="1">Multi-pass membrane protein</topology>
    </subcellularLocation>
</comment>
<protein>
    <submittedName>
        <fullName evidence="7">DUF92 domain-containing protein</fullName>
    </submittedName>
</protein>
<keyword evidence="4 6" id="KW-1133">Transmembrane helix</keyword>
<dbReference type="GO" id="GO:0016020">
    <property type="term" value="C:membrane"/>
    <property type="evidence" value="ECO:0007669"/>
    <property type="project" value="UniProtKB-SubCell"/>
</dbReference>
<comment type="similarity">
    <text evidence="2">Belongs to the TMEM19 family.</text>
</comment>
<keyword evidence="3 6" id="KW-0812">Transmembrane</keyword>
<evidence type="ECO:0000313" key="7">
    <source>
        <dbReference type="EMBL" id="AXF54728.1"/>
    </source>
</evidence>
<evidence type="ECO:0000313" key="8">
    <source>
        <dbReference type="Proteomes" id="UP000252100"/>
    </source>
</evidence>
<dbReference type="PANTHER" id="PTHR13353">
    <property type="entry name" value="TRANSMEMBRANE PROTEIN 19"/>
    <property type="match status" value="1"/>
</dbReference>
<organism evidence="7 8">
    <name type="scientific">Salicibibacter kimchii</name>
    <dbReference type="NCBI Taxonomy" id="2099786"/>
    <lineage>
        <taxon>Bacteria</taxon>
        <taxon>Bacillati</taxon>
        <taxon>Bacillota</taxon>
        <taxon>Bacilli</taxon>
        <taxon>Bacillales</taxon>
        <taxon>Bacillaceae</taxon>
        <taxon>Salicibibacter</taxon>
    </lineage>
</organism>
<feature type="transmembrane region" description="Helical" evidence="6">
    <location>
        <begin position="105"/>
        <end position="121"/>
    </location>
</feature>
<evidence type="ECO:0000256" key="6">
    <source>
        <dbReference type="SAM" id="Phobius"/>
    </source>
</evidence>
<sequence length="255" mass="27116">MIVTVLLLISVAFIASLAYRYQALTVGGAWTAFLVGAAIAVSFSYEGLIILALFFIGSTIFGRLPARTFKREKERRTAGQVFANGGVAALLAISALLFANDELTGIMFISALAAAGSDTWATEGGKRWGGRPYHLRINTRTPAGRSGAISPIGTLFAFLGSGLIAIFGSLLLLGGSWMSLIWIAGFAGAMADTVIGAYLQEERQCVRCNSLTEEKSHCGHPTRIVRGVPGFDNDKVNMACTIVSPLFAMIIVFLV</sequence>
<dbReference type="AlphaFoldDB" id="A0A345BUU7"/>
<dbReference type="PANTHER" id="PTHR13353:SF5">
    <property type="entry name" value="TRANSMEMBRANE PROTEIN 19"/>
    <property type="match status" value="1"/>
</dbReference>
<dbReference type="InterPro" id="IPR002794">
    <property type="entry name" value="DUF92_TMEM19"/>
</dbReference>
<keyword evidence="8" id="KW-1185">Reference proteome</keyword>
<feature type="transmembrane region" description="Helical" evidence="6">
    <location>
        <begin position="180"/>
        <end position="199"/>
    </location>
</feature>
<feature type="transmembrane region" description="Helical" evidence="6">
    <location>
        <begin position="28"/>
        <end position="61"/>
    </location>
</feature>
<evidence type="ECO:0000256" key="3">
    <source>
        <dbReference type="ARBA" id="ARBA00022692"/>
    </source>
</evidence>
<gene>
    <name evidence="7" type="ORF">DT065_00960</name>
</gene>
<keyword evidence="5 6" id="KW-0472">Membrane</keyword>